<feature type="region of interest" description="Disordered" evidence="2">
    <location>
        <begin position="378"/>
        <end position="404"/>
    </location>
</feature>
<dbReference type="InterPro" id="IPR013762">
    <property type="entry name" value="Integrase-like_cat_sf"/>
</dbReference>
<organism evidence="3 4">
    <name type="scientific">Jiella pelagia</name>
    <dbReference type="NCBI Taxonomy" id="2986949"/>
    <lineage>
        <taxon>Bacteria</taxon>
        <taxon>Pseudomonadati</taxon>
        <taxon>Pseudomonadota</taxon>
        <taxon>Alphaproteobacteria</taxon>
        <taxon>Hyphomicrobiales</taxon>
        <taxon>Aurantimonadaceae</taxon>
        <taxon>Jiella</taxon>
    </lineage>
</organism>
<reference evidence="3" key="1">
    <citation type="submission" date="2022-12" db="EMBL/GenBank/DDBJ databases">
        <title>Jiella pelagia sp. nov., isolated from phosphonate enriched culture of Northwest Pacific surface seawater.</title>
        <authorList>
            <person name="Shin D.Y."/>
            <person name="Hwang C.Y."/>
        </authorList>
    </citation>
    <scope>NUCLEOTIDE SEQUENCE</scope>
    <source>
        <strain evidence="3">HL-NP1</strain>
    </source>
</reference>
<dbReference type="EMBL" id="CP114029">
    <property type="protein sequence ID" value="WAP68476.1"/>
    <property type="molecule type" value="Genomic_DNA"/>
</dbReference>
<protein>
    <submittedName>
        <fullName evidence="3">Tyrosine-type recombinase/integrase</fullName>
    </submittedName>
</protein>
<evidence type="ECO:0000313" key="4">
    <source>
        <dbReference type="Proteomes" id="UP001164020"/>
    </source>
</evidence>
<evidence type="ECO:0000256" key="1">
    <source>
        <dbReference type="ARBA" id="ARBA00023172"/>
    </source>
</evidence>
<dbReference type="RefSeq" id="WP_187389415.1">
    <property type="nucleotide sequence ID" value="NZ_CP114029.1"/>
</dbReference>
<keyword evidence="1" id="KW-0233">DNA recombination</keyword>
<dbReference type="Gene3D" id="1.10.443.10">
    <property type="entry name" value="Intergrase catalytic core"/>
    <property type="match status" value="1"/>
</dbReference>
<keyword evidence="4" id="KW-1185">Reference proteome</keyword>
<dbReference type="InterPro" id="IPR011010">
    <property type="entry name" value="DNA_brk_join_enz"/>
</dbReference>
<proteinExistence type="predicted"/>
<dbReference type="Proteomes" id="UP001164020">
    <property type="component" value="Chromosome"/>
</dbReference>
<gene>
    <name evidence="3" type="ORF">OH818_24720</name>
</gene>
<evidence type="ECO:0000313" key="3">
    <source>
        <dbReference type="EMBL" id="WAP68476.1"/>
    </source>
</evidence>
<sequence length="404" mass="46220">MEASMPRQRKPARIELEKARYRDGKLHQSAVWVIRDGSTKRSTGCSPDDVAGAQEALRVYLGEQHAKLKPEKGAPASEVMIADALRLYWERKGDGPKAVANPTELAGRIRKLLEFWGTMTAAEIRDITCEEYAEKRGSQSAARRELQDLKAAIRLHTRRGFLREYVAITLPEKEEARVDWLTRSEVAKLLRYCWTAREIQKGAPTQKRHLRHLIPYILTGVYTGSRSARIYQASFDYDETRPHVDLDEGIYYRKPAVEKATKKRAGAVRIPDRLLAHMTRWRRDHYRLDQKGNYVMGPPARFLVEYRGRPVNPRKAMSNALVAVFGPAHPFVAHTMRHTCATWMLKDKVSVNDVAAYLSMTREMVEWVYGHHHPDSHRAAGNAFQKSRHGSPTVSRRFEGQKGV</sequence>
<accession>A0ABY7BXC7</accession>
<name>A0ABY7BXC7_9HYPH</name>
<dbReference type="SUPFAM" id="SSF56349">
    <property type="entry name" value="DNA breaking-rejoining enzymes"/>
    <property type="match status" value="1"/>
</dbReference>
<evidence type="ECO:0000256" key="2">
    <source>
        <dbReference type="SAM" id="MobiDB-lite"/>
    </source>
</evidence>